<feature type="region of interest" description="Disordered" evidence="8">
    <location>
        <begin position="503"/>
        <end position="534"/>
    </location>
</feature>
<dbReference type="PANTHER" id="PTHR13587:SF7">
    <property type="entry name" value="INTEGRATOR COMPLEX SUBUNIT 3"/>
    <property type="match status" value="1"/>
</dbReference>
<dbReference type="InterPro" id="IPR056518">
    <property type="entry name" value="HEAT_Ints3_C"/>
</dbReference>
<accession>A0A085MK76</accession>
<evidence type="ECO:0000256" key="7">
    <source>
        <dbReference type="ARBA" id="ARBA00054331"/>
    </source>
</evidence>
<keyword evidence="12" id="KW-1185">Reference proteome</keyword>
<evidence type="ECO:0000256" key="3">
    <source>
        <dbReference type="ARBA" id="ARBA00006130"/>
    </source>
</evidence>
<keyword evidence="5" id="KW-0539">Nucleus</keyword>
<evidence type="ECO:0000313" key="12">
    <source>
        <dbReference type="Proteomes" id="UP000030764"/>
    </source>
</evidence>
<reference evidence="11 12" key="1">
    <citation type="journal article" date="2014" name="Nat. Genet.">
        <title>Genome and transcriptome of the porcine whipworm Trichuris suis.</title>
        <authorList>
            <person name="Jex A.R."/>
            <person name="Nejsum P."/>
            <person name="Schwarz E.M."/>
            <person name="Hu L."/>
            <person name="Young N.D."/>
            <person name="Hall R.S."/>
            <person name="Korhonen P.K."/>
            <person name="Liao S."/>
            <person name="Thamsborg S."/>
            <person name="Xia J."/>
            <person name="Xu P."/>
            <person name="Wang S."/>
            <person name="Scheerlinck J.P."/>
            <person name="Hofmann A."/>
            <person name="Sternberg P.W."/>
            <person name="Wang J."/>
            <person name="Gasser R.B."/>
        </authorList>
    </citation>
    <scope>NUCLEOTIDE SEQUENCE [LARGE SCALE GENOMIC DNA]</scope>
    <source>
        <strain evidence="11">DCEP-RM93M</strain>
    </source>
</reference>
<feature type="domain" description="Integrator complex subunit 3 N-terminal" evidence="9">
    <location>
        <begin position="66"/>
        <end position="467"/>
    </location>
</feature>
<dbReference type="GO" id="GO:0005634">
    <property type="term" value="C:nucleus"/>
    <property type="evidence" value="ECO:0007669"/>
    <property type="project" value="UniProtKB-SubCell"/>
</dbReference>
<evidence type="ECO:0000256" key="6">
    <source>
        <dbReference type="ARBA" id="ARBA00032741"/>
    </source>
</evidence>
<dbReference type="PANTHER" id="PTHR13587">
    <property type="entry name" value="INTEGRATOR COMPLEX SUBUNIT 3"/>
    <property type="match status" value="1"/>
</dbReference>
<protein>
    <recommendedName>
        <fullName evidence="6">SOSS complex subunit A homolog</fullName>
    </recommendedName>
</protein>
<evidence type="ECO:0000256" key="1">
    <source>
        <dbReference type="ARBA" id="ARBA00004123"/>
    </source>
</evidence>
<organism evidence="11 12">
    <name type="scientific">Trichuris suis</name>
    <name type="common">pig whipworm</name>
    <dbReference type="NCBI Taxonomy" id="68888"/>
    <lineage>
        <taxon>Eukaryota</taxon>
        <taxon>Metazoa</taxon>
        <taxon>Ecdysozoa</taxon>
        <taxon>Nematoda</taxon>
        <taxon>Enoplea</taxon>
        <taxon>Dorylaimia</taxon>
        <taxon>Trichinellida</taxon>
        <taxon>Trichuridae</taxon>
        <taxon>Trichuris</taxon>
    </lineage>
</organism>
<comment type="similarity">
    <text evidence="3">Belongs to the Integrator subunit 3 family.</text>
</comment>
<dbReference type="InterPro" id="IPR045334">
    <property type="entry name" value="INTS3"/>
</dbReference>
<dbReference type="Pfam" id="PF10189">
    <property type="entry name" value="Ints3_N"/>
    <property type="match status" value="1"/>
</dbReference>
<dbReference type="AlphaFoldDB" id="A0A085MK76"/>
<proteinExistence type="inferred from homology"/>
<dbReference type="InterPro" id="IPR019333">
    <property type="entry name" value="INTS3_N"/>
</dbReference>
<comment type="function">
    <text evidence="7">Component of the integrator complex, a multiprotein complex that terminates RNA polymerase II (Pol II) transcription in the promoter-proximal region of genes. The integrator complex provides a quality checkpoint during transcription elongation by driving premature transcription termination of transcripts that are unfavorably configured for transcriptional elongation: the complex terminates transcription by (1) catalyzing dephosphorylation of the C-terminal domain (CTD) of Pol II subunit Polr2A/Rbp1 and Spt5, and (2) degrading the exiting nascent RNA transcript via endonuclease activity. The integrator complex is also involved in the 3'-end processing of the U7 snRNA, and also the spliceosomal snRNAs U1, U2, U4 and U5.</text>
</comment>
<feature type="domain" description="Ints3-like C-terminal" evidence="10">
    <location>
        <begin position="591"/>
        <end position="978"/>
    </location>
</feature>
<evidence type="ECO:0000256" key="2">
    <source>
        <dbReference type="ARBA" id="ARBA00004496"/>
    </source>
</evidence>
<evidence type="ECO:0000259" key="10">
    <source>
        <dbReference type="Pfam" id="PF24566"/>
    </source>
</evidence>
<name>A0A085MK76_9BILA</name>
<gene>
    <name evidence="11" type="ORF">M513_01292</name>
</gene>
<dbReference type="Pfam" id="PF24566">
    <property type="entry name" value="HEAT_Ints3_C"/>
    <property type="match status" value="1"/>
</dbReference>
<dbReference type="EMBL" id="KL363187">
    <property type="protein sequence ID" value="KFD57622.1"/>
    <property type="molecule type" value="Genomic_DNA"/>
</dbReference>
<feature type="compositionally biased region" description="Polar residues" evidence="8">
    <location>
        <begin position="1002"/>
        <end position="1015"/>
    </location>
</feature>
<evidence type="ECO:0000313" key="11">
    <source>
        <dbReference type="EMBL" id="KFD57622.1"/>
    </source>
</evidence>
<dbReference type="Proteomes" id="UP000030764">
    <property type="component" value="Unassembled WGS sequence"/>
</dbReference>
<feature type="compositionally biased region" description="Basic and acidic residues" evidence="8">
    <location>
        <begin position="517"/>
        <end position="534"/>
    </location>
</feature>
<feature type="compositionally biased region" description="Acidic residues" evidence="8">
    <location>
        <begin position="504"/>
        <end position="516"/>
    </location>
</feature>
<comment type="subcellular location">
    <subcellularLocation>
        <location evidence="2">Cytoplasm</location>
    </subcellularLocation>
    <subcellularLocation>
        <location evidence="1">Nucleus</location>
    </subcellularLocation>
</comment>
<evidence type="ECO:0000259" key="9">
    <source>
        <dbReference type="Pfam" id="PF10189"/>
    </source>
</evidence>
<evidence type="ECO:0000256" key="4">
    <source>
        <dbReference type="ARBA" id="ARBA00022490"/>
    </source>
</evidence>
<feature type="region of interest" description="Disordered" evidence="8">
    <location>
        <begin position="994"/>
        <end position="1015"/>
    </location>
</feature>
<keyword evidence="4" id="KW-0963">Cytoplasm</keyword>
<evidence type="ECO:0000256" key="5">
    <source>
        <dbReference type="ARBA" id="ARBA00023242"/>
    </source>
</evidence>
<sequence length="1015" mass="116360">MTGAEGASIKPLRKTSKLFALSCVEFKDELEEKMESCYALLLSRIREVSESEMHDALMVLVGQNMQDDVSLGLFYGILTNPTRAPLYYRGLTFITRDGMNFILTKANWIVIEMFAKLLDTTRDQLIWFFREAIRSGIGYMERMTMNMLRWCQVGDLSARNLWVVDTMLNLLMENRPWLDKHVKVIPYSVYSFLRLIPDHLGETYEALRQKETHYCISMLRERFAECSMIGRDLVRVLVSVGSLPQFAALWRDLLLNPTSFSPQFTGIEQLLSIRTSRCYFISRVSFELERRLFFLLIKVKMVNQHYYMDWIEKQCLFRPECTTLKQDVVRYVCSCVHPNNAVLASDVIPRWSFIVWILSTCSDPVESQQCKLALFFDWLFFDIEQDSIMNIEPGLLAAYQCCRSQPSITASLLEFLSLITSEFYPSAKVAMKSCVRQAFKLMLEKGVVVTLAPLIDSICYNANLKASLLELMPEGTYVRQGEATMPIEPSPMEIATAISSMDMGSDDAEFSDEESEEKTIAEEQKDKDPTDKRLLPSSTVEVKSVVVPMEITSNALIDPFMKTAKIDIEKPLMLLDETLRPMIEDMKAMGEDRAAQCDQMQSLLLAIFRLEDFEEEQASCLADCLCTLFKPLFNRKVFISKEVRADDDFLNSHPLFVIFRNLCLTPEDDASRQPLLLLLAEMYEKQGRIGYLLLYFLRTSSCGDKNMSPYRDLAKVLSRELQEMLVSDLDMCVSDDLYLFFFLLPDLIGLFTTATTHLAQLIHLIVANTDSLLFHDFLVQLTQGDFQLFRRDTFSGVLQASLAWETIEQMFFWQLVSAERVPMDWIQSLIPKLEYPKHTEAMTFISILLRHLDRDPSTVLVRLILSRDPTNEKDLWAVSMLQFLIDEYDERIAELVAAQLAKLVASNGSSSMVTSKGGRKVAPKVPTLEQVLGHLDRYRCFTRRCHIFFSKDAVANALNQVKRNCSEEVKTQFAELFGILEVLDSVRGDNRSLRRARRPVVSNPNPTVDDSSSED</sequence>
<dbReference type="GO" id="GO:0005737">
    <property type="term" value="C:cytoplasm"/>
    <property type="evidence" value="ECO:0007669"/>
    <property type="project" value="UniProtKB-SubCell"/>
</dbReference>
<evidence type="ECO:0000256" key="8">
    <source>
        <dbReference type="SAM" id="MobiDB-lite"/>
    </source>
</evidence>